<evidence type="ECO:0000313" key="1">
    <source>
        <dbReference type="EMBL" id="KAJ7703509.1"/>
    </source>
</evidence>
<name>A0AAD7DZP5_MYCRO</name>
<dbReference type="Proteomes" id="UP001221757">
    <property type="component" value="Unassembled WGS sequence"/>
</dbReference>
<organism evidence="1 2">
    <name type="scientific">Mycena rosella</name>
    <name type="common">Pink bonnet</name>
    <name type="synonym">Agaricus rosellus</name>
    <dbReference type="NCBI Taxonomy" id="1033263"/>
    <lineage>
        <taxon>Eukaryota</taxon>
        <taxon>Fungi</taxon>
        <taxon>Dikarya</taxon>
        <taxon>Basidiomycota</taxon>
        <taxon>Agaricomycotina</taxon>
        <taxon>Agaricomycetes</taxon>
        <taxon>Agaricomycetidae</taxon>
        <taxon>Agaricales</taxon>
        <taxon>Marasmiineae</taxon>
        <taxon>Mycenaceae</taxon>
        <taxon>Mycena</taxon>
    </lineage>
</organism>
<protein>
    <submittedName>
        <fullName evidence="1">Uncharacterized protein</fullName>
    </submittedName>
</protein>
<dbReference type="AlphaFoldDB" id="A0AAD7DZP5"/>
<reference evidence="1" key="1">
    <citation type="submission" date="2023-03" db="EMBL/GenBank/DDBJ databases">
        <title>Massive genome expansion in bonnet fungi (Mycena s.s.) driven by repeated elements and novel gene families across ecological guilds.</title>
        <authorList>
            <consortium name="Lawrence Berkeley National Laboratory"/>
            <person name="Harder C.B."/>
            <person name="Miyauchi S."/>
            <person name="Viragh M."/>
            <person name="Kuo A."/>
            <person name="Thoen E."/>
            <person name="Andreopoulos B."/>
            <person name="Lu D."/>
            <person name="Skrede I."/>
            <person name="Drula E."/>
            <person name="Henrissat B."/>
            <person name="Morin E."/>
            <person name="Kohler A."/>
            <person name="Barry K."/>
            <person name="LaButti K."/>
            <person name="Morin E."/>
            <person name="Salamov A."/>
            <person name="Lipzen A."/>
            <person name="Mereny Z."/>
            <person name="Hegedus B."/>
            <person name="Baldrian P."/>
            <person name="Stursova M."/>
            <person name="Weitz H."/>
            <person name="Taylor A."/>
            <person name="Grigoriev I.V."/>
            <person name="Nagy L.G."/>
            <person name="Martin F."/>
            <person name="Kauserud H."/>
        </authorList>
    </citation>
    <scope>NUCLEOTIDE SEQUENCE</scope>
    <source>
        <strain evidence="1">CBHHK067</strain>
    </source>
</reference>
<sequence length="160" mass="18565">MLICHQEGMEIDEPVFSVQEPGMTEEDPWARLVQVREPRRDSGARSSVEVEVDAQHRLEQTVIAGVQELGEATQERNKNVVHCQGEMRGKIVRFHPAIRYFNNFKGRIEGNGSRNYRIQLAKKRLQFSELSSDEEDIPETRRHMAMMRVEDVNQDAKMLE</sequence>
<keyword evidence="2" id="KW-1185">Reference proteome</keyword>
<proteinExistence type="predicted"/>
<gene>
    <name evidence="1" type="ORF">B0H17DRAFT_1127144</name>
</gene>
<evidence type="ECO:0000313" key="2">
    <source>
        <dbReference type="Proteomes" id="UP001221757"/>
    </source>
</evidence>
<comment type="caution">
    <text evidence="1">The sequence shown here is derived from an EMBL/GenBank/DDBJ whole genome shotgun (WGS) entry which is preliminary data.</text>
</comment>
<accession>A0AAD7DZP5</accession>
<dbReference type="EMBL" id="JARKIE010000012">
    <property type="protein sequence ID" value="KAJ7703509.1"/>
    <property type="molecule type" value="Genomic_DNA"/>
</dbReference>